<accession>A0A830EYS9</accession>
<evidence type="ECO:0000259" key="1">
    <source>
        <dbReference type="Pfam" id="PF10069"/>
    </source>
</evidence>
<dbReference type="Pfam" id="PF10069">
    <property type="entry name" value="DICT"/>
    <property type="match status" value="1"/>
</dbReference>
<evidence type="ECO:0000313" key="3">
    <source>
        <dbReference type="Proteomes" id="UP000628840"/>
    </source>
</evidence>
<dbReference type="Proteomes" id="UP000628840">
    <property type="component" value="Unassembled WGS sequence"/>
</dbReference>
<proteinExistence type="predicted"/>
<feature type="domain" description="DICT" evidence="1">
    <location>
        <begin position="107"/>
        <end position="212"/>
    </location>
</feature>
<protein>
    <recommendedName>
        <fullName evidence="1">DICT domain-containing protein</fullName>
    </recommendedName>
</protein>
<dbReference type="PIRSF" id="PIRSF030471">
    <property type="entry name" value="STR_Vng0742h_prd"/>
    <property type="match status" value="1"/>
</dbReference>
<comment type="caution">
    <text evidence="2">The sequence shown here is derived from an EMBL/GenBank/DDBJ whole genome shotgun (WGS) entry which is preliminary data.</text>
</comment>
<sequence length="243" mass="26703">MRETATVGLRDVLETVRSHEKTLTVYAQRDAIVSELRDYFASQNVAVRYSRCPPDAAEHAVLAHDGVFEAAVGLAALRTLVDPDAPPKRVGEPAPYQPVLEALDGATFASYDHRQTLHATREVEDRAWRAGSGTLHAGFQRLSTVREQRETYARLATRDLDVHVYGAPDADVRIDGVTVHADDSPDVTETWFVVYDGGPDPQQKSALVAEERTPGAFYGVWTYDGALVDRLLAALGDDRLTTN</sequence>
<dbReference type="EMBL" id="BMPF01000006">
    <property type="protein sequence ID" value="GGL43279.1"/>
    <property type="molecule type" value="Genomic_DNA"/>
</dbReference>
<gene>
    <name evidence="2" type="ORF">GCM10009037_28440</name>
</gene>
<evidence type="ECO:0000313" key="2">
    <source>
        <dbReference type="EMBL" id="GGL43279.1"/>
    </source>
</evidence>
<keyword evidence="3" id="KW-1185">Reference proteome</keyword>
<dbReference type="AlphaFoldDB" id="A0A830EYS9"/>
<reference evidence="2 3" key="1">
    <citation type="journal article" date="2019" name="Int. J. Syst. Evol. Microbiol.">
        <title>The Global Catalogue of Microorganisms (GCM) 10K type strain sequencing project: providing services to taxonomists for standard genome sequencing and annotation.</title>
        <authorList>
            <consortium name="The Broad Institute Genomics Platform"/>
            <consortium name="The Broad Institute Genome Sequencing Center for Infectious Disease"/>
            <person name="Wu L."/>
            <person name="Ma J."/>
        </authorList>
    </citation>
    <scope>NUCLEOTIDE SEQUENCE [LARGE SCALE GENOMIC DNA]</scope>
    <source>
        <strain evidence="2 3">JCM 19585</strain>
    </source>
</reference>
<organism evidence="2 3">
    <name type="scientific">Halarchaeum grantii</name>
    <dbReference type="NCBI Taxonomy" id="1193105"/>
    <lineage>
        <taxon>Archaea</taxon>
        <taxon>Methanobacteriati</taxon>
        <taxon>Methanobacteriota</taxon>
        <taxon>Stenosarchaea group</taxon>
        <taxon>Halobacteria</taxon>
        <taxon>Halobacteriales</taxon>
        <taxon>Halobacteriaceae</taxon>
    </lineage>
</organism>
<name>A0A830EYS9_9EURY</name>
<dbReference type="InterPro" id="IPR019278">
    <property type="entry name" value="DICT_dom"/>
</dbReference>
<dbReference type="InterPro" id="IPR016954">
    <property type="entry name" value="Uncharacterised_Vng0742h"/>
</dbReference>